<evidence type="ECO:0000313" key="1">
    <source>
        <dbReference type="EnsemblPlants" id="AVESA.00010b.r2.1AG0047040.1.CDS"/>
    </source>
</evidence>
<organism evidence="1 2">
    <name type="scientific">Avena sativa</name>
    <name type="common">Oat</name>
    <dbReference type="NCBI Taxonomy" id="4498"/>
    <lineage>
        <taxon>Eukaryota</taxon>
        <taxon>Viridiplantae</taxon>
        <taxon>Streptophyta</taxon>
        <taxon>Embryophyta</taxon>
        <taxon>Tracheophyta</taxon>
        <taxon>Spermatophyta</taxon>
        <taxon>Magnoliopsida</taxon>
        <taxon>Liliopsida</taxon>
        <taxon>Poales</taxon>
        <taxon>Poaceae</taxon>
        <taxon>BOP clade</taxon>
        <taxon>Pooideae</taxon>
        <taxon>Poodae</taxon>
        <taxon>Poeae</taxon>
        <taxon>Poeae Chloroplast Group 1 (Aveneae type)</taxon>
        <taxon>Aveninae</taxon>
        <taxon>Avena</taxon>
    </lineage>
</organism>
<evidence type="ECO:0000313" key="2">
    <source>
        <dbReference type="Proteomes" id="UP001732700"/>
    </source>
</evidence>
<dbReference type="Proteomes" id="UP001732700">
    <property type="component" value="Chromosome 1A"/>
</dbReference>
<reference evidence="1" key="1">
    <citation type="submission" date="2021-05" db="EMBL/GenBank/DDBJ databases">
        <authorList>
            <person name="Scholz U."/>
            <person name="Mascher M."/>
            <person name="Fiebig A."/>
        </authorList>
    </citation>
    <scope>NUCLEOTIDE SEQUENCE [LARGE SCALE GENOMIC DNA]</scope>
</reference>
<name>A0ACD5TG11_AVESA</name>
<accession>A0ACD5TG11</accession>
<dbReference type="EnsemblPlants" id="AVESA.00010b.r2.1AG0047040.1">
    <property type="protein sequence ID" value="AVESA.00010b.r2.1AG0047040.1.CDS"/>
    <property type="gene ID" value="AVESA.00010b.r2.1AG0047040"/>
</dbReference>
<reference evidence="1" key="2">
    <citation type="submission" date="2025-09" db="UniProtKB">
        <authorList>
            <consortium name="EnsemblPlants"/>
        </authorList>
    </citation>
    <scope>IDENTIFICATION</scope>
</reference>
<sequence length="349" mass="38632">MGRKHWEERLHDHAQALTSPALATAREAAGKEPTQLCVNRRLWSLVDDTVVEVPFPEACGFSFLYASPRGWTLGVSSSAGLSATLLHPFTGGSESLPALPPCFADDDQRILRDMVWDRSPDAVVVSPRKGGAFFCRLRPVDASWSPVTGCSSSQDGRTSSITYCDGTFYLLNGRARRVTAVIEPPPPRMVKPRLASCEPESTLIASSGELLLLVRTRLLIEEGSYYNSDRMFKVFRADRRNLAAGWSSDVTDDGRGGIGDRAVFVDHLRGFLVEANGVNGVKRNSMYVASAHTVVDDDYGMDVYANYTVSVVDLTDLTTEDLYYGNLVRKCRDGSLWQWPSWLFMPNLY</sequence>
<protein>
    <submittedName>
        <fullName evidence="1">Uncharacterized protein</fullName>
    </submittedName>
</protein>
<keyword evidence="2" id="KW-1185">Reference proteome</keyword>
<proteinExistence type="predicted"/>